<gene>
    <name evidence="3" type="ORF">FXB40_11360</name>
</gene>
<evidence type="ECO:0000256" key="1">
    <source>
        <dbReference type="ARBA" id="ARBA00023125"/>
    </source>
</evidence>
<dbReference type="InterPro" id="IPR009061">
    <property type="entry name" value="DNA-bd_dom_put_sf"/>
</dbReference>
<dbReference type="PANTHER" id="PTHR30204:SF93">
    <property type="entry name" value="HTH MERR-TYPE DOMAIN-CONTAINING PROTEIN"/>
    <property type="match status" value="1"/>
</dbReference>
<sequence length="307" mass="34297">MTGNSYTIGEISELSGVSVRRIRFYSDKGLLPPMGRSSNGYRVYSEGDLARLDLIRALRDTGVGLKTIRKILSHALTLTEVLQMRLGTLEAEIASRRRIAAVVRATLRASEPAASDLRKLWAITTLSQAQLRKMIESFIDKVVDGFQVDDAWKTQMIEASTPELPEEPTPEQIDACNEIIKMLTEESFTETMRSEMALVWKGEFDLAAYTAVSEETLAKARQAIANGDLPTSTNAVAIAREWLTGLARVMRRDADGDFIDWARTHRKRARRYQELVLTLRGHDSARAAAGEWLWSHEAMTPLLESAA</sequence>
<dbReference type="Pfam" id="PF13411">
    <property type="entry name" value="MerR_1"/>
    <property type="match status" value="1"/>
</dbReference>
<dbReference type="GO" id="GO:0003677">
    <property type="term" value="F:DNA binding"/>
    <property type="evidence" value="ECO:0007669"/>
    <property type="project" value="UniProtKB-KW"/>
</dbReference>
<evidence type="ECO:0000259" key="2">
    <source>
        <dbReference type="PROSITE" id="PS50937"/>
    </source>
</evidence>
<organism evidence="3 4">
    <name type="scientific">Bradyrhizobium rifense</name>
    <dbReference type="NCBI Taxonomy" id="515499"/>
    <lineage>
        <taxon>Bacteria</taxon>
        <taxon>Pseudomonadati</taxon>
        <taxon>Pseudomonadota</taxon>
        <taxon>Alphaproteobacteria</taxon>
        <taxon>Hyphomicrobiales</taxon>
        <taxon>Nitrobacteraceae</taxon>
        <taxon>Bradyrhizobium</taxon>
    </lineage>
</organism>
<dbReference type="PRINTS" id="PR00040">
    <property type="entry name" value="HTHMERR"/>
</dbReference>
<accession>A0A5D3KKQ1</accession>
<dbReference type="Proteomes" id="UP000324758">
    <property type="component" value="Unassembled WGS sequence"/>
</dbReference>
<evidence type="ECO:0000313" key="3">
    <source>
        <dbReference type="EMBL" id="TYL96633.1"/>
    </source>
</evidence>
<evidence type="ECO:0000313" key="4">
    <source>
        <dbReference type="Proteomes" id="UP000324758"/>
    </source>
</evidence>
<dbReference type="GO" id="GO:0003700">
    <property type="term" value="F:DNA-binding transcription factor activity"/>
    <property type="evidence" value="ECO:0007669"/>
    <property type="project" value="InterPro"/>
</dbReference>
<dbReference type="SUPFAM" id="SSF46955">
    <property type="entry name" value="Putative DNA-binding domain"/>
    <property type="match status" value="1"/>
</dbReference>
<dbReference type="CDD" id="cd01106">
    <property type="entry name" value="HTH_TipAL-Mta"/>
    <property type="match status" value="1"/>
</dbReference>
<dbReference type="AlphaFoldDB" id="A0A5D3KKQ1"/>
<name>A0A5D3KKQ1_9BRAD</name>
<keyword evidence="1" id="KW-0238">DNA-binding</keyword>
<dbReference type="InterPro" id="IPR000551">
    <property type="entry name" value="MerR-type_HTH_dom"/>
</dbReference>
<dbReference type="EMBL" id="VSSS01000018">
    <property type="protein sequence ID" value="TYL96633.1"/>
    <property type="molecule type" value="Genomic_DNA"/>
</dbReference>
<dbReference type="SMART" id="SM00422">
    <property type="entry name" value="HTH_MERR"/>
    <property type="match status" value="1"/>
</dbReference>
<comment type="caution">
    <text evidence="3">The sequence shown here is derived from an EMBL/GenBank/DDBJ whole genome shotgun (WGS) entry which is preliminary data.</text>
</comment>
<protein>
    <submittedName>
        <fullName evidence="3">MerR family transcriptional regulator</fullName>
    </submittedName>
</protein>
<proteinExistence type="predicted"/>
<keyword evidence="4" id="KW-1185">Reference proteome</keyword>
<dbReference type="InterPro" id="IPR047057">
    <property type="entry name" value="MerR_fam"/>
</dbReference>
<dbReference type="PANTHER" id="PTHR30204">
    <property type="entry name" value="REDOX-CYCLING DRUG-SENSING TRANSCRIPTIONAL ACTIVATOR SOXR"/>
    <property type="match status" value="1"/>
</dbReference>
<reference evidence="3 4" key="1">
    <citation type="submission" date="2019-08" db="EMBL/GenBank/DDBJ databases">
        <title>Bradyrhizobium hipponensis sp. nov., a rhizobium isolated from a Lupinus angustifolius root nodule in Tunisia.</title>
        <authorList>
            <person name="Off K."/>
            <person name="Rejili M."/>
            <person name="Mars M."/>
            <person name="Brachmann A."/>
            <person name="Marin M."/>
        </authorList>
    </citation>
    <scope>NUCLEOTIDE SEQUENCE [LARGE SCALE GENOMIC DNA]</scope>
    <source>
        <strain evidence="3 4">CTAW71</strain>
    </source>
</reference>
<feature type="domain" description="HTH merR-type" evidence="2">
    <location>
        <begin position="5"/>
        <end position="74"/>
    </location>
</feature>
<dbReference type="Gene3D" id="1.10.1660.10">
    <property type="match status" value="1"/>
</dbReference>
<dbReference type="PROSITE" id="PS50937">
    <property type="entry name" value="HTH_MERR_2"/>
    <property type="match status" value="1"/>
</dbReference>
<dbReference type="OrthoDB" id="9803659at2"/>
<dbReference type="RefSeq" id="WP_148772296.1">
    <property type="nucleotide sequence ID" value="NZ_VSSS01000018.1"/>
</dbReference>